<feature type="compositionally biased region" description="Basic and acidic residues" evidence="1">
    <location>
        <begin position="112"/>
        <end position="124"/>
    </location>
</feature>
<dbReference type="EMBL" id="QYAC01000001">
    <property type="protein sequence ID" value="MBL3677982.1"/>
    <property type="molecule type" value="Genomic_DNA"/>
</dbReference>
<comment type="caution">
    <text evidence="3">The sequence shown here is derived from an EMBL/GenBank/DDBJ whole genome shotgun (WGS) entry which is preliminary data.</text>
</comment>
<dbReference type="Gene3D" id="2.70.70.10">
    <property type="entry name" value="Glucose Permease (Domain IIA)"/>
    <property type="match status" value="1"/>
</dbReference>
<dbReference type="SUPFAM" id="SSF51261">
    <property type="entry name" value="Duplicated hybrid motif"/>
    <property type="match status" value="1"/>
</dbReference>
<accession>A0ABS1SBR2</accession>
<organism evidence="3 4">
    <name type="scientific">Leucobacter chromiireducens subsp. solipictus</name>
    <dbReference type="NCBI Taxonomy" id="398235"/>
    <lineage>
        <taxon>Bacteria</taxon>
        <taxon>Bacillati</taxon>
        <taxon>Actinomycetota</taxon>
        <taxon>Actinomycetes</taxon>
        <taxon>Micrococcales</taxon>
        <taxon>Microbacteriaceae</taxon>
        <taxon>Leucobacter</taxon>
    </lineage>
</organism>
<feature type="compositionally biased region" description="Low complexity" evidence="1">
    <location>
        <begin position="70"/>
        <end position="87"/>
    </location>
</feature>
<feature type="compositionally biased region" description="Polar residues" evidence="1">
    <location>
        <begin position="1"/>
        <end position="18"/>
    </location>
</feature>
<proteinExistence type="predicted"/>
<dbReference type="InterPro" id="IPR011055">
    <property type="entry name" value="Dup_hybrid_motif"/>
</dbReference>
<dbReference type="CDD" id="cd12797">
    <property type="entry name" value="M23_peptidase"/>
    <property type="match status" value="1"/>
</dbReference>
<protein>
    <submittedName>
        <fullName evidence="3">M23 family metallopeptidase</fullName>
    </submittedName>
</protein>
<gene>
    <name evidence="3" type="ORF">D3230_01500</name>
</gene>
<evidence type="ECO:0000256" key="1">
    <source>
        <dbReference type="SAM" id="MobiDB-lite"/>
    </source>
</evidence>
<feature type="domain" description="M23ase beta-sheet core" evidence="2">
    <location>
        <begin position="214"/>
        <end position="306"/>
    </location>
</feature>
<dbReference type="InterPro" id="IPR016047">
    <property type="entry name" value="M23ase_b-sheet_dom"/>
</dbReference>
<reference evidence="3 4" key="1">
    <citation type="submission" date="2018-09" db="EMBL/GenBank/DDBJ databases">
        <title>Comparative genomics of Leucobacter spp.</title>
        <authorList>
            <person name="Reis A.C."/>
            <person name="Kolvenbach B.A."/>
            <person name="Corvini P.F.X."/>
            <person name="Nunes O.C."/>
        </authorList>
    </citation>
    <scope>NUCLEOTIDE SEQUENCE [LARGE SCALE GENOMIC DNA]</scope>
    <source>
        <strain evidence="3 4">TAN 31504</strain>
    </source>
</reference>
<evidence type="ECO:0000313" key="4">
    <source>
        <dbReference type="Proteomes" id="UP001645859"/>
    </source>
</evidence>
<feature type="region of interest" description="Disordered" evidence="1">
    <location>
        <begin position="70"/>
        <end position="150"/>
    </location>
</feature>
<dbReference type="Proteomes" id="UP001645859">
    <property type="component" value="Unassembled WGS sequence"/>
</dbReference>
<dbReference type="Pfam" id="PF01551">
    <property type="entry name" value="Peptidase_M23"/>
    <property type="match status" value="1"/>
</dbReference>
<feature type="region of interest" description="Disordered" evidence="1">
    <location>
        <begin position="1"/>
        <end position="39"/>
    </location>
</feature>
<name>A0ABS1SBR2_9MICO</name>
<feature type="compositionally biased region" description="Low complexity" evidence="1">
    <location>
        <begin position="141"/>
        <end position="150"/>
    </location>
</feature>
<evidence type="ECO:0000313" key="3">
    <source>
        <dbReference type="EMBL" id="MBL3677982.1"/>
    </source>
</evidence>
<evidence type="ECO:0000259" key="2">
    <source>
        <dbReference type="Pfam" id="PF01551"/>
    </source>
</evidence>
<sequence length="320" mass="32982">MLVTSVTRSWCPQASPLRSSERKTDGGALMSGHAKSPLSRCIQQSSIRAVPRACTAHPGGRAACRAAPVRAAPGRAAPGRAAPGRAAPGRERRSQCRAAPPHRQLLHIRLVSPRDARRVQEARDMTPPPRTPPDPAPAASPPALRASRASRAPPRVARVLAHALLVSVVALAPARAVAPAVGGPGGAAPWLPPFGTPLLVSGPYRPPPTPYTAGHRGVGVPAGPGAIVAAPADGTVEFVGAVVDRGTLTVRVDADTVYSWEPIESALSVGDRVVAGAPLGTAASGGHCAAECVHLGVREQGEYVSPLRYLLGRPVLLPWE</sequence>
<keyword evidence="4" id="KW-1185">Reference proteome</keyword>
<feature type="compositionally biased region" description="Pro residues" evidence="1">
    <location>
        <begin position="126"/>
        <end position="140"/>
    </location>
</feature>